<accession>A0A0N8K2Y9</accession>
<proteinExistence type="predicted"/>
<gene>
    <name evidence="1" type="ORF">Z043_101384</name>
</gene>
<reference evidence="1 2" key="1">
    <citation type="submission" date="2015-08" db="EMBL/GenBank/DDBJ databases">
        <title>The genome of the Asian arowana (Scleropages formosus).</title>
        <authorList>
            <person name="Tan M.H."/>
            <person name="Gan H.M."/>
            <person name="Croft L.J."/>
            <person name="Austin C.M."/>
        </authorList>
    </citation>
    <scope>NUCLEOTIDE SEQUENCE [LARGE SCALE GENOMIC DNA]</scope>
    <source>
        <strain evidence="1">Aro1</strain>
    </source>
</reference>
<dbReference type="EMBL" id="JARO02000299">
    <property type="protein sequence ID" value="KPP79065.1"/>
    <property type="molecule type" value="Genomic_DNA"/>
</dbReference>
<sequence>MVVKYLKNLFQVMLDSADSPLHTEGTGLRLSKHAICELSPFFKKGVFDYSSHVDAVAAQLLLPSVAFQPMVSHGVGVWSRCGRRAQQEIHQRGPSHPLQLVQPKGTKVFLSGNINEATDAVETIRRSVAPC</sequence>
<evidence type="ECO:0000313" key="1">
    <source>
        <dbReference type="EMBL" id="KPP79065.1"/>
    </source>
</evidence>
<comment type="caution">
    <text evidence="1">The sequence shown here is derived from an EMBL/GenBank/DDBJ whole genome shotgun (WGS) entry which is preliminary data.</text>
</comment>
<name>A0A0N8K2Y9_SCLFO</name>
<organism evidence="1 2">
    <name type="scientific">Scleropages formosus</name>
    <name type="common">Asian bonytongue</name>
    <name type="synonym">Osteoglossum formosum</name>
    <dbReference type="NCBI Taxonomy" id="113540"/>
    <lineage>
        <taxon>Eukaryota</taxon>
        <taxon>Metazoa</taxon>
        <taxon>Chordata</taxon>
        <taxon>Craniata</taxon>
        <taxon>Vertebrata</taxon>
        <taxon>Euteleostomi</taxon>
        <taxon>Actinopterygii</taxon>
        <taxon>Neopterygii</taxon>
        <taxon>Teleostei</taxon>
        <taxon>Osteoglossocephala</taxon>
        <taxon>Osteoglossomorpha</taxon>
        <taxon>Osteoglossiformes</taxon>
        <taxon>Osteoglossidae</taxon>
        <taxon>Scleropages</taxon>
    </lineage>
</organism>
<dbReference type="Proteomes" id="UP000034805">
    <property type="component" value="Unassembled WGS sequence"/>
</dbReference>
<evidence type="ECO:0000313" key="2">
    <source>
        <dbReference type="Proteomes" id="UP000034805"/>
    </source>
</evidence>
<dbReference type="AlphaFoldDB" id="A0A0N8K2Y9"/>
<protein>
    <submittedName>
        <fullName evidence="1">Uncharacterized protein</fullName>
    </submittedName>
</protein>